<evidence type="ECO:0000256" key="1">
    <source>
        <dbReference type="SAM" id="Phobius"/>
    </source>
</evidence>
<keyword evidence="3" id="KW-1185">Reference proteome</keyword>
<evidence type="ECO:0000313" key="2">
    <source>
        <dbReference type="EMBL" id="PTB77495.1"/>
    </source>
</evidence>
<protein>
    <submittedName>
        <fullName evidence="2">Uncharacterized protein</fullName>
    </submittedName>
</protein>
<dbReference type="Proteomes" id="UP000240760">
    <property type="component" value="Unassembled WGS sequence"/>
</dbReference>
<evidence type="ECO:0000313" key="3">
    <source>
        <dbReference type="Proteomes" id="UP000240760"/>
    </source>
</evidence>
<keyword evidence="1" id="KW-1133">Transmembrane helix</keyword>
<sequence length="197" mass="21736">MYHHRFSAPLPVILRSRSLLTDGLHRSLLNYVSQCLGSVGIIHSRESTCPMQPSRNLQAEREAADGLGLLARPGSWGIERCFEEQENEVSWDFYMINQAGCGSVRTTVASRTTSVCQSKLISAGLLTSSPYVKGDTFLLATMLETCAFQIYQLTVFIAMYGFLAEYVVGTKPLLRQLSKNHFLSKFGASGSVPAKCE</sequence>
<keyword evidence="1" id="KW-0812">Transmembrane</keyword>
<proteinExistence type="predicted"/>
<keyword evidence="1" id="KW-0472">Membrane</keyword>
<feature type="transmembrane region" description="Helical" evidence="1">
    <location>
        <begin position="150"/>
        <end position="169"/>
    </location>
</feature>
<gene>
    <name evidence="2" type="ORF">M440DRAFT_281857</name>
</gene>
<name>A0A2T4C7H2_TRILO</name>
<organism evidence="2 3">
    <name type="scientific">Trichoderma longibrachiatum ATCC 18648</name>
    <dbReference type="NCBI Taxonomy" id="983965"/>
    <lineage>
        <taxon>Eukaryota</taxon>
        <taxon>Fungi</taxon>
        <taxon>Dikarya</taxon>
        <taxon>Ascomycota</taxon>
        <taxon>Pezizomycotina</taxon>
        <taxon>Sordariomycetes</taxon>
        <taxon>Hypocreomycetidae</taxon>
        <taxon>Hypocreales</taxon>
        <taxon>Hypocreaceae</taxon>
        <taxon>Trichoderma</taxon>
    </lineage>
</organism>
<accession>A0A2T4C7H2</accession>
<dbReference type="AlphaFoldDB" id="A0A2T4C7H2"/>
<dbReference type="EMBL" id="KZ679130">
    <property type="protein sequence ID" value="PTB77495.1"/>
    <property type="molecule type" value="Genomic_DNA"/>
</dbReference>
<reference evidence="2 3" key="1">
    <citation type="submission" date="2016-07" db="EMBL/GenBank/DDBJ databases">
        <title>Multiple horizontal gene transfer events from other fungi enriched the ability of initially mycotrophic Trichoderma (Ascomycota) to feed on dead plant biomass.</title>
        <authorList>
            <consortium name="DOE Joint Genome Institute"/>
            <person name="Aerts A."/>
            <person name="Atanasova L."/>
            <person name="Chenthamara K."/>
            <person name="Zhang J."/>
            <person name="Grujic M."/>
            <person name="Henrissat B."/>
            <person name="Kuo A."/>
            <person name="Salamov A."/>
            <person name="Lipzen A."/>
            <person name="Labutti K."/>
            <person name="Barry K."/>
            <person name="Miao Y."/>
            <person name="Rahimi M.J."/>
            <person name="Shen Q."/>
            <person name="Grigoriev I.V."/>
            <person name="Kubicek C.P."/>
            <person name="Druzhinina I.S."/>
        </authorList>
    </citation>
    <scope>NUCLEOTIDE SEQUENCE [LARGE SCALE GENOMIC DNA]</scope>
    <source>
        <strain evidence="2 3">ATCC 18648</strain>
    </source>
</reference>